<sequence length="191" mass="21571">MRLTISAIFISIIISGCSFKSPLLNLNSIYDTYTISKDERGIYTIIKDNIIQKKIQTKILATPNLSNFHIDVVSQWGEVLLIGEVANMDDKMKLINLAKNTMGVNHIKTYINLKTPNSCHFIDELTMLTKIKTDLISDPHIDSTNINIHIVQCDIVFSGAVATIEQEKRALWYAFHTDGVSNAYSFLHILK</sequence>
<name>A0A1X9SP75_9BACT</name>
<reference evidence="3" key="2">
    <citation type="journal article" date="2017" name="Genome Biol. Evol.">
        <title>Comparative genomic analysis identifies a Campylobacter clade deficient in selenium metabolism.</title>
        <authorList>
            <person name="Miller W.G."/>
            <person name="Yee E."/>
            <person name="Lopes B.S."/>
            <person name="Chapman M.H."/>
            <person name="Huynh S."/>
            <person name="Bono J.L."/>
            <person name="Parker C.T."/>
            <person name="Strachan N.J.C."/>
            <person name="Forbes K.J."/>
        </authorList>
    </citation>
    <scope>NUCLEOTIDE SEQUENCE [LARGE SCALE GENOMIC DNA]</scope>
    <source>
        <strain evidence="3">NCTC 13004</strain>
    </source>
</reference>
<dbReference type="EMBL" id="CP015578">
    <property type="protein sequence ID" value="ARQ98037.1"/>
    <property type="molecule type" value="Genomic_DNA"/>
</dbReference>
<dbReference type="Proteomes" id="UP000202031">
    <property type="component" value="Chromosome"/>
</dbReference>
<reference evidence="3" key="1">
    <citation type="journal article" date="2017" name="Genome Biol. Evol.">
        <title>Comparative Genomic Analysis Identifies a Campylobacter Clade Deficient in Selenium Metabolism.</title>
        <authorList>
            <person name="Miller W.G."/>
            <person name="Yee E."/>
            <person name="Lopes B.S."/>
            <person name="Chapman M.H."/>
            <person name="Huynh S."/>
            <person name="Bono J.L."/>
            <person name="Parker C.T."/>
            <person name="Strachan N.J.C."/>
            <person name="Forbes K.J."/>
        </authorList>
    </citation>
    <scope>NUCLEOTIDE SEQUENCE [LARGE SCALE GENOMIC DNA]</scope>
    <source>
        <strain evidence="3">NCTC 13004</strain>
    </source>
</reference>
<feature type="domain" description="BON" evidence="1">
    <location>
        <begin position="47"/>
        <end position="115"/>
    </location>
</feature>
<dbReference type="PROSITE" id="PS51257">
    <property type="entry name" value="PROKAR_LIPOPROTEIN"/>
    <property type="match status" value="1"/>
</dbReference>
<dbReference type="InterPro" id="IPR007055">
    <property type="entry name" value="BON_dom"/>
</dbReference>
<dbReference type="PROSITE" id="PS50914">
    <property type="entry name" value="BON"/>
    <property type="match status" value="1"/>
</dbReference>
<organism evidence="2 3">
    <name type="scientific">Campylobacter lanienae NCTC 13004</name>
    <dbReference type="NCBI Taxonomy" id="1031753"/>
    <lineage>
        <taxon>Bacteria</taxon>
        <taxon>Pseudomonadati</taxon>
        <taxon>Campylobacterota</taxon>
        <taxon>Epsilonproteobacteria</taxon>
        <taxon>Campylobacterales</taxon>
        <taxon>Campylobacteraceae</taxon>
        <taxon>Campylobacter</taxon>
    </lineage>
</organism>
<protein>
    <submittedName>
        <fullName evidence="2">Putative lipoprotein (BON/OsmY domain)</fullName>
    </submittedName>
</protein>
<dbReference type="InterPro" id="IPR051686">
    <property type="entry name" value="Lipoprotein_DolP"/>
</dbReference>
<dbReference type="PANTHER" id="PTHR34606:SF16">
    <property type="entry name" value="BON DOMAIN-CONTAINING PROTEIN"/>
    <property type="match status" value="1"/>
</dbReference>
<dbReference type="GeneID" id="46921782"/>
<keyword evidence="2" id="KW-0449">Lipoprotein</keyword>
<dbReference type="AlphaFoldDB" id="A0A1X9SP75"/>
<gene>
    <name evidence="2" type="ORF">CLAN_1314</name>
</gene>
<evidence type="ECO:0000313" key="2">
    <source>
        <dbReference type="EMBL" id="ARQ98037.1"/>
    </source>
</evidence>
<evidence type="ECO:0000313" key="3">
    <source>
        <dbReference type="Proteomes" id="UP000202031"/>
    </source>
</evidence>
<dbReference type="RefSeq" id="WP_096014178.1">
    <property type="nucleotide sequence ID" value="NZ_CP015578.1"/>
</dbReference>
<dbReference type="Pfam" id="PF04972">
    <property type="entry name" value="BON"/>
    <property type="match status" value="1"/>
</dbReference>
<dbReference type="KEGG" id="clx:CLAN_1314"/>
<proteinExistence type="predicted"/>
<accession>A0A1X9SP75</accession>
<dbReference type="PANTHER" id="PTHR34606">
    <property type="entry name" value="BON DOMAIN-CONTAINING PROTEIN"/>
    <property type="match status" value="1"/>
</dbReference>
<evidence type="ECO:0000259" key="1">
    <source>
        <dbReference type="PROSITE" id="PS50914"/>
    </source>
</evidence>